<feature type="region of interest" description="Disordered" evidence="1">
    <location>
        <begin position="1"/>
        <end position="141"/>
    </location>
</feature>
<accession>A0A1V8T079</accession>
<dbReference type="EMBL" id="NAJO01000020">
    <property type="protein sequence ID" value="OQO04823.1"/>
    <property type="molecule type" value="Genomic_DNA"/>
</dbReference>
<protein>
    <submittedName>
        <fullName evidence="4">Uncharacterized protein</fullName>
    </submittedName>
</protein>
<dbReference type="Pfam" id="PF17648">
    <property type="entry name" value="Luciferase"/>
    <property type="match status" value="1"/>
</dbReference>
<feature type="region of interest" description="Disordered" evidence="1">
    <location>
        <begin position="871"/>
        <end position="900"/>
    </location>
</feature>
<comment type="caution">
    <text evidence="4">The sequence shown here is derived from an EMBL/GenBank/DDBJ whole genome shotgun (WGS) entry which is preliminary data.</text>
</comment>
<dbReference type="FunCoup" id="A0A1V8T079">
    <property type="interactions" value="670"/>
</dbReference>
<evidence type="ECO:0000313" key="4">
    <source>
        <dbReference type="EMBL" id="OQO04823.1"/>
    </source>
</evidence>
<feature type="domain" description="Luciferase" evidence="3">
    <location>
        <begin position="786"/>
        <end position="858"/>
    </location>
</feature>
<feature type="compositionally biased region" description="Basic residues" evidence="1">
    <location>
        <begin position="580"/>
        <end position="595"/>
    </location>
</feature>
<dbReference type="InterPro" id="IPR018972">
    <property type="entry name" value="Sas10_C_dom"/>
</dbReference>
<dbReference type="PANTHER" id="PTHR38695:SF1">
    <property type="entry name" value="AMINO ACID PERMEASE_ SLC12A DOMAIN-CONTAINING PROTEIN"/>
    <property type="match status" value="1"/>
</dbReference>
<feature type="region of interest" description="Disordered" evidence="1">
    <location>
        <begin position="399"/>
        <end position="535"/>
    </location>
</feature>
<dbReference type="InterPro" id="IPR048273">
    <property type="entry name" value="Luciferase"/>
</dbReference>
<feature type="domain" description="Sas10 C-terminal" evidence="2">
    <location>
        <begin position="563"/>
        <end position="635"/>
    </location>
</feature>
<dbReference type="Pfam" id="PF09368">
    <property type="entry name" value="Sas10"/>
    <property type="match status" value="1"/>
</dbReference>
<feature type="compositionally biased region" description="Acidic residues" evidence="1">
    <location>
        <begin position="132"/>
        <end position="141"/>
    </location>
</feature>
<evidence type="ECO:0000259" key="3">
    <source>
        <dbReference type="Pfam" id="PF17648"/>
    </source>
</evidence>
<organism evidence="4 5">
    <name type="scientific">Cryoendolithus antarcticus</name>
    <dbReference type="NCBI Taxonomy" id="1507870"/>
    <lineage>
        <taxon>Eukaryota</taxon>
        <taxon>Fungi</taxon>
        <taxon>Dikarya</taxon>
        <taxon>Ascomycota</taxon>
        <taxon>Pezizomycotina</taxon>
        <taxon>Dothideomycetes</taxon>
        <taxon>Dothideomycetidae</taxon>
        <taxon>Cladosporiales</taxon>
        <taxon>Cladosporiaceae</taxon>
        <taxon>Cryoendolithus</taxon>
    </lineage>
</organism>
<feature type="compositionally biased region" description="Basic and acidic residues" evidence="1">
    <location>
        <begin position="40"/>
        <end position="56"/>
    </location>
</feature>
<dbReference type="AlphaFoldDB" id="A0A1V8T079"/>
<feature type="region of interest" description="Disordered" evidence="1">
    <location>
        <begin position="349"/>
        <end position="375"/>
    </location>
</feature>
<dbReference type="PANTHER" id="PTHR38695">
    <property type="entry name" value="AMINO ACID PERMEASE_ SLC12A DOMAIN-CONTAINING PROTEIN"/>
    <property type="match status" value="1"/>
</dbReference>
<dbReference type="Proteomes" id="UP000192596">
    <property type="component" value="Unassembled WGS sequence"/>
</dbReference>
<dbReference type="InterPro" id="IPR040841">
    <property type="entry name" value="Luciferase_dom"/>
</dbReference>
<dbReference type="Pfam" id="PF04000">
    <property type="entry name" value="Sas10_Utp3"/>
    <property type="match status" value="1"/>
</dbReference>
<dbReference type="STRING" id="1507870.A0A1V8T079"/>
<gene>
    <name evidence="4" type="ORF">B0A48_07840</name>
</gene>
<feature type="compositionally biased region" description="Basic and acidic residues" evidence="1">
    <location>
        <begin position="463"/>
        <end position="491"/>
    </location>
</feature>
<sequence length="900" mass="98500">MARKRKNNSRGEEAAGPSLDAGQSRKRIRTYEDVADSDDEFHLNQDKVLLDEQPEVKRRRKLQEREEFLEASDEEVLGQSDSANENEIGDEIDDAPGGVGDGTDLSDDAFGDEKGSDEEEDGWGTTKADLYGADEIETEEQALEEEAEALRLQKKQLEALSAADYGFDETEWQDGGDAVDDAADDAATSREVVRERLPQLQIAEDLSDTERIKLLRSRYPEFEPLSKELRNMLELRPALVEAAQEAKAHPSNGIHNAATKLRASSAYIGALTMYFALLTSTASSHNDNVVALSASTLRDHPVMDSLVSCRDLWQRAQRLAADVLPISRSDNEDLDIVAAGDVEADELSTVRRRGPRKSRAQRHADAVQAAADQRKAERMQRTEADLANLNALVAPIAGDKRAKKQQTTATLEDSDIGEEAPLTAKEAAEKAQKKKSLRFYTSQIAQKANKRGAAGRGAGGDDDVPHRERLRDRQARLNAEAENRGHEKADIGDDLGGASDEEDHAQAREIRDAAGPDNDNEYYDMVASKSSKKKSDKAALAKAQKEAALVGGEVIEQEVVGDDGKRKISYLIEKNKGLTPHRKKDVRNPRVKKRKKYDEKKKKLASMKPVYKGGEGRGGYGGELTGIKKGLVKTTLLPTSESFLSSWPGIISSIIGANIALILLYIDYQVYLSLGPGGTPSTPYGYAKIKLLSLLALRNPLQPYLSSLTPGYFTALPPRSQPRPKVAGIAPHRQVTQRATRAQYDALLEVINTIGSTNARLALNTSCFEHHSLGLFACDPVIHTCRGEIAHAHPSDGSMHMVLHPADANLVMEMGWGERHPLAKGGWFRRFVPEGFVMIYAPTGEGEMEVVREVLEAAAWFVTGRRKGQPGEAVVMEEEGSGHGVSSVEEESAGSVDKSM</sequence>
<proteinExistence type="predicted"/>
<dbReference type="OrthoDB" id="9987011at2759"/>
<feature type="region of interest" description="Disordered" evidence="1">
    <location>
        <begin position="580"/>
        <end position="599"/>
    </location>
</feature>
<evidence type="ECO:0000259" key="2">
    <source>
        <dbReference type="Pfam" id="PF09368"/>
    </source>
</evidence>
<dbReference type="InParanoid" id="A0A1V8T079"/>
<evidence type="ECO:0000256" key="1">
    <source>
        <dbReference type="SAM" id="MobiDB-lite"/>
    </source>
</evidence>
<name>A0A1V8T079_9PEZI</name>
<dbReference type="InterPro" id="IPR007146">
    <property type="entry name" value="Sas10/Utp3/C1D"/>
</dbReference>
<feature type="compositionally biased region" description="Basic residues" evidence="1">
    <location>
        <begin position="350"/>
        <end position="361"/>
    </location>
</feature>
<feature type="compositionally biased region" description="Acidic residues" evidence="1">
    <location>
        <begin position="104"/>
        <end position="122"/>
    </location>
</feature>
<reference evidence="5" key="1">
    <citation type="submission" date="2017-03" db="EMBL/GenBank/DDBJ databases">
        <title>Genomes of endolithic fungi from Antarctica.</title>
        <authorList>
            <person name="Coleine C."/>
            <person name="Masonjones S."/>
            <person name="Stajich J.E."/>
        </authorList>
    </citation>
    <scope>NUCLEOTIDE SEQUENCE [LARGE SCALE GENOMIC DNA]</scope>
    <source>
        <strain evidence="5">CCFEE 5527</strain>
    </source>
</reference>
<keyword evidence="5" id="KW-1185">Reference proteome</keyword>
<evidence type="ECO:0000313" key="5">
    <source>
        <dbReference type="Proteomes" id="UP000192596"/>
    </source>
</evidence>
<feature type="compositionally biased region" description="Basic and acidic residues" evidence="1">
    <location>
        <begin position="504"/>
        <end position="514"/>
    </location>
</feature>